<dbReference type="PRINTS" id="PR00370">
    <property type="entry name" value="FMOXYGENASE"/>
</dbReference>
<protein>
    <submittedName>
        <fullName evidence="8">SidA/IucD/PvdA family monooxygenase</fullName>
    </submittedName>
</protein>
<evidence type="ECO:0000256" key="5">
    <source>
        <dbReference type="ARBA" id="ARBA00022857"/>
    </source>
</evidence>
<keyword evidence="7" id="KW-1133">Transmembrane helix</keyword>
<dbReference type="Gene3D" id="3.50.50.60">
    <property type="entry name" value="FAD/NAD(P)-binding domain"/>
    <property type="match status" value="2"/>
</dbReference>
<dbReference type="InterPro" id="IPR050346">
    <property type="entry name" value="FMO-like"/>
</dbReference>
<dbReference type="InterPro" id="IPR020946">
    <property type="entry name" value="Flavin_mOase-like"/>
</dbReference>
<keyword evidence="3" id="KW-0285">Flavoprotein</keyword>
<keyword evidence="5" id="KW-0521">NADP</keyword>
<dbReference type="PIRSF" id="PIRSF000332">
    <property type="entry name" value="FMO"/>
    <property type="match status" value="1"/>
</dbReference>
<sequence length="566" mass="64161">MRVCVVGAGSSGLTTIKQLLDEGHDVTCYDKNADIGGLWLRDEGDEEKMKAYDDLYLTISMKLMAYSDFPFEGRRVFYRRSQYFDYLRRYADRFGLREHIRFGTAVTDLHRHGDSWTVSVEEHGVVRAEEFDAVAICSGPFKTPKTDIPGLDGFTGDIVHSAHYRNNERFRGKRVLVVGLGESAADVVREVGDVAESCTLAIRSYTWLLPRVYNGHRTTDHGPVRSHHHEMLRRSADYPFHLNTFWGRNRIVKFVFLAMSVVLGFTTTALGVFRSTIGPHIPIPEVNPFGQSVEPPMLDLNTPHTDENWQAVREWNHKSHPDGSWVQRSIFCKNVTFIPHIVSGKVVVNDSGIGHSDGNTVTFQDSTTGDYDIVLLCTGFSAQNISIGDLHVKDGNVRNLYKHFLHPEHQGTAAFIGFIRPLTGAVPTCAEMQARYFARVLSGKLAVPADIDERIGRDKEWEEHWTALSPTHPEAIPSQVLYLDSLAAEIGCLLPWWRLVLNPKLFIQVWFGSFNQSCYRIVGPHNRGRAALDDLYSEEIENRRDWAFNMSLLQLMPTHVHPERLI</sequence>
<evidence type="ECO:0000256" key="3">
    <source>
        <dbReference type="ARBA" id="ARBA00022630"/>
    </source>
</evidence>
<dbReference type="InterPro" id="IPR036188">
    <property type="entry name" value="FAD/NAD-bd_sf"/>
</dbReference>
<accession>A0ABX6IJ70</accession>
<reference evidence="8" key="1">
    <citation type="journal article" date="2021" name="Nat. Microbiol.">
        <title>Cocultivation of an ultrasmall environmental parasitic bacterium with lytic ability against bacteria associated with wastewater foams.</title>
        <authorList>
            <person name="Batinovic S."/>
            <person name="Rose J.J.A."/>
            <person name="Ratcliffe J."/>
            <person name="Seviour R.J."/>
            <person name="Petrovski S."/>
        </authorList>
    </citation>
    <scope>NUCLEOTIDE SEQUENCE</scope>
    <source>
        <strain evidence="8">CON9</strain>
    </source>
</reference>
<gene>
    <name evidence="8" type="ORF">GII31_11415</name>
</gene>
<evidence type="ECO:0000256" key="1">
    <source>
        <dbReference type="ARBA" id="ARBA00009183"/>
    </source>
</evidence>
<dbReference type="Proteomes" id="UP001059836">
    <property type="component" value="Chromosome"/>
</dbReference>
<keyword evidence="9" id="KW-1185">Reference proteome</keyword>
<evidence type="ECO:0000256" key="2">
    <source>
        <dbReference type="ARBA" id="ARBA00010139"/>
    </source>
</evidence>
<dbReference type="InterPro" id="IPR000960">
    <property type="entry name" value="Flavin_mOase"/>
</dbReference>
<dbReference type="SUPFAM" id="SSF51905">
    <property type="entry name" value="FAD/NAD(P)-binding domain"/>
    <property type="match status" value="2"/>
</dbReference>
<feature type="transmembrane region" description="Helical" evidence="7">
    <location>
        <begin position="254"/>
        <end position="273"/>
    </location>
</feature>
<dbReference type="RefSeq" id="WP_260839948.1">
    <property type="nucleotide sequence ID" value="NZ_CP045809.1"/>
</dbReference>
<dbReference type="EMBL" id="CP045809">
    <property type="protein sequence ID" value="QHN35406.1"/>
    <property type="molecule type" value="Genomic_DNA"/>
</dbReference>
<keyword evidence="8" id="KW-0503">Monooxygenase</keyword>
<evidence type="ECO:0000256" key="7">
    <source>
        <dbReference type="SAM" id="Phobius"/>
    </source>
</evidence>
<keyword evidence="7" id="KW-0472">Membrane</keyword>
<keyword evidence="7" id="KW-0812">Transmembrane</keyword>
<dbReference type="PANTHER" id="PTHR23023">
    <property type="entry name" value="DIMETHYLANILINE MONOOXYGENASE"/>
    <property type="match status" value="1"/>
</dbReference>
<evidence type="ECO:0000256" key="4">
    <source>
        <dbReference type="ARBA" id="ARBA00022827"/>
    </source>
</evidence>
<comment type="similarity">
    <text evidence="1">Belongs to the FMO family.</text>
</comment>
<organism evidence="8 9">
    <name type="scientific">Gordonia pseudamarae</name>
    <dbReference type="NCBI Taxonomy" id="2831662"/>
    <lineage>
        <taxon>Bacteria</taxon>
        <taxon>Bacillati</taxon>
        <taxon>Actinomycetota</taxon>
        <taxon>Actinomycetes</taxon>
        <taxon>Mycobacteriales</taxon>
        <taxon>Gordoniaceae</taxon>
        <taxon>Gordonia</taxon>
    </lineage>
</organism>
<keyword evidence="4" id="KW-0274">FAD</keyword>
<evidence type="ECO:0000313" key="9">
    <source>
        <dbReference type="Proteomes" id="UP001059836"/>
    </source>
</evidence>
<comment type="similarity">
    <text evidence="2">Belongs to the FAD-binding monooxygenase family.</text>
</comment>
<dbReference type="Pfam" id="PF00743">
    <property type="entry name" value="FMO-like"/>
    <property type="match status" value="2"/>
</dbReference>
<evidence type="ECO:0000256" key="6">
    <source>
        <dbReference type="ARBA" id="ARBA00023002"/>
    </source>
</evidence>
<keyword evidence="6" id="KW-0560">Oxidoreductase</keyword>
<proteinExistence type="inferred from homology"/>
<dbReference type="GO" id="GO:0004497">
    <property type="term" value="F:monooxygenase activity"/>
    <property type="evidence" value="ECO:0007669"/>
    <property type="project" value="UniProtKB-KW"/>
</dbReference>
<evidence type="ECO:0000313" key="8">
    <source>
        <dbReference type="EMBL" id="QHN35406.1"/>
    </source>
</evidence>
<name>A0ABX6IJ70_9ACTN</name>